<evidence type="ECO:0000313" key="2">
    <source>
        <dbReference type="EMBL" id="CAK9437946.1"/>
    </source>
</evidence>
<keyword evidence="1" id="KW-0812">Transmembrane</keyword>
<sequence length="356" mass="41269">MPYTIGTRKINLTRTLTDSEKQLVLAHPRVFRYCLNDAVFKFLINLKKIVHLYSDILTIYSTLLKKVQHFDDVTTMTGKCKSKVLRLENDFNDIFGRDTLDEMILDSSKRNHHDDDVDVDDGDRRRRRRRRRSTANMELIVKFKSWREQDYETGIKPSAELLLKSSISIFEQVNKTLLCVELFFTSFTNLKKLLIPFLREQTTTLLNSFRLINHLLQTPIFSGNDFQSDQGFTPELYRQLKETERVTSGVERESTCLSTAFVTFDSSLTQYTSILLGKAILKRNIEHRSCELIKRRDVCCQASERVVSIPLTEDKSSLNSAMSNLGKKLFYVVMALMVLVVFVIYRILTLLFGSGR</sequence>
<name>A0ABP0ZPF4_9ASCO</name>
<keyword evidence="1" id="KW-1133">Transmembrane helix</keyword>
<dbReference type="RefSeq" id="XP_066829262.1">
    <property type="nucleotide sequence ID" value="XM_066972311.1"/>
</dbReference>
<feature type="transmembrane region" description="Helical" evidence="1">
    <location>
        <begin position="329"/>
        <end position="352"/>
    </location>
</feature>
<keyword evidence="3" id="KW-1185">Reference proteome</keyword>
<evidence type="ECO:0000313" key="3">
    <source>
        <dbReference type="Proteomes" id="UP001497383"/>
    </source>
</evidence>
<gene>
    <name evidence="2" type="ORF">LODBEIA_P23240</name>
</gene>
<reference evidence="2 3" key="1">
    <citation type="submission" date="2024-03" db="EMBL/GenBank/DDBJ databases">
        <authorList>
            <person name="Brejova B."/>
        </authorList>
    </citation>
    <scope>NUCLEOTIDE SEQUENCE [LARGE SCALE GENOMIC DNA]</scope>
    <source>
        <strain evidence="2 3">CBS 14171</strain>
    </source>
</reference>
<dbReference type="EMBL" id="OZ022407">
    <property type="protein sequence ID" value="CAK9437946.1"/>
    <property type="molecule type" value="Genomic_DNA"/>
</dbReference>
<evidence type="ECO:0000256" key="1">
    <source>
        <dbReference type="SAM" id="Phobius"/>
    </source>
</evidence>
<proteinExistence type="predicted"/>
<dbReference type="GeneID" id="92207520"/>
<protein>
    <submittedName>
        <fullName evidence="2">Uncharacterized protein</fullName>
    </submittedName>
</protein>
<accession>A0ABP0ZPF4</accession>
<dbReference type="Proteomes" id="UP001497383">
    <property type="component" value="Chromosome 3"/>
</dbReference>
<organism evidence="2 3">
    <name type="scientific">Lodderomyces beijingensis</name>
    <dbReference type="NCBI Taxonomy" id="1775926"/>
    <lineage>
        <taxon>Eukaryota</taxon>
        <taxon>Fungi</taxon>
        <taxon>Dikarya</taxon>
        <taxon>Ascomycota</taxon>
        <taxon>Saccharomycotina</taxon>
        <taxon>Pichiomycetes</taxon>
        <taxon>Debaryomycetaceae</taxon>
        <taxon>Candida/Lodderomyces clade</taxon>
        <taxon>Lodderomyces</taxon>
    </lineage>
</organism>
<keyword evidence="1" id="KW-0472">Membrane</keyword>